<reference evidence="1 2" key="1">
    <citation type="journal article" date="2024" name="Front Chem Biol">
        <title>Unveiling the potential of Daldinia eschscholtzii MFLUCC 19-0629 through bioactivity and bioinformatics studies for enhanced sustainable agriculture production.</title>
        <authorList>
            <person name="Brooks S."/>
            <person name="Weaver J.A."/>
            <person name="Klomchit A."/>
            <person name="Alharthi S.A."/>
            <person name="Onlamun T."/>
            <person name="Nurani R."/>
            <person name="Vong T.K."/>
            <person name="Alberti F."/>
            <person name="Greco C."/>
        </authorList>
    </citation>
    <scope>NUCLEOTIDE SEQUENCE [LARGE SCALE GENOMIC DNA]</scope>
    <source>
        <strain evidence="1">MFLUCC 19-0629</strain>
    </source>
</reference>
<proteinExistence type="predicted"/>
<evidence type="ECO:0008006" key="3">
    <source>
        <dbReference type="Google" id="ProtNLM"/>
    </source>
</evidence>
<dbReference type="EMBL" id="JBANMG010000005">
    <property type="protein sequence ID" value="KAK6953290.1"/>
    <property type="molecule type" value="Genomic_DNA"/>
</dbReference>
<evidence type="ECO:0000313" key="2">
    <source>
        <dbReference type="Proteomes" id="UP001369815"/>
    </source>
</evidence>
<dbReference type="AlphaFoldDB" id="A0AAX6MKU6"/>
<comment type="caution">
    <text evidence="1">The sequence shown here is derived from an EMBL/GenBank/DDBJ whole genome shotgun (WGS) entry which is preliminary data.</text>
</comment>
<accession>A0AAX6MKU6</accession>
<organism evidence="1 2">
    <name type="scientific">Daldinia eschscholtzii</name>
    <dbReference type="NCBI Taxonomy" id="292717"/>
    <lineage>
        <taxon>Eukaryota</taxon>
        <taxon>Fungi</taxon>
        <taxon>Dikarya</taxon>
        <taxon>Ascomycota</taxon>
        <taxon>Pezizomycotina</taxon>
        <taxon>Sordariomycetes</taxon>
        <taxon>Xylariomycetidae</taxon>
        <taxon>Xylariales</taxon>
        <taxon>Hypoxylaceae</taxon>
        <taxon>Daldinia</taxon>
    </lineage>
</organism>
<protein>
    <recommendedName>
        <fullName evidence="3">F-box domain-containing protein</fullName>
    </recommendedName>
</protein>
<sequence>MDKWPQELYDHVIFFYLKRTYVSDPTFLALATVSRKFQNSVERYTFQRLLITTTESKLNELEQILTPRRRSFLRHLALRMALPPYSSEYFTEFETDQDRRANNEAITASLKRVFCLIHTLYNQSDNTSPILELHIMGAASPSDKAPRPFLPKVPANYRYQVRLDLGAQRYKFSLLDVASDLSDFPSLPCVREFTIFNGRRNWSPRVAMLLSTKMIKAESINWYLDRPEDSWGRYYRMDHIYRDELVKSVVLADLPASTKKFFYHMASPWVDNRQKLLPQFVAPGNHDLVSRALRHLTRNCTKVYIIGPIHYTFFDPLTGLRDEVGQCWKDVEALKATAYMHNPEGKWFYKLGSSVTEDQDSLITLDHLPPGYGDTKEELEEREKFYYEHMVQPSRRDEPKRVIPDDIELNALFTAFARACCQLPVLKEACVEVMCLGTDIGQYEIGCLAPGTPFPRGKSMHPHDVNSWRVYLYLHQWRPSETTIEELKMIGRTRDGCDSVFLWGE</sequence>
<name>A0AAX6MKU6_9PEZI</name>
<dbReference type="Proteomes" id="UP001369815">
    <property type="component" value="Unassembled WGS sequence"/>
</dbReference>
<gene>
    <name evidence="1" type="ORF">Daesc_005591</name>
</gene>
<keyword evidence="2" id="KW-1185">Reference proteome</keyword>
<evidence type="ECO:0000313" key="1">
    <source>
        <dbReference type="EMBL" id="KAK6953290.1"/>
    </source>
</evidence>